<evidence type="ECO:0000313" key="2">
    <source>
        <dbReference type="Proteomes" id="UP001383192"/>
    </source>
</evidence>
<sequence length="426" mass="48979">MSSSDATKPYAIGQAFTGPLVSMSNIKGHLRLLRAFAQLKYKLDSLRDLEVTSQFPRYTPRNADKRWEWFVGLAVERFGLWCQWVQDRKIRDVDDLSKHYLPPLDVFMVWHAYMLNPAWYQEDIKRSSSLKFLVDLGLIFQSTFCRKSEWTKATKRPFDPIESAKAHTTIKIKCPGCRQDARVSLMDGMDTGYLQGNFSARCTASETCPRITKSTLGARKLARDISMNEPCEDLKEYQTYLAGTLYTAQDTYNYKRARMIKEKILKSPIFYRPDETQHHLPLLKKRSSQTVLQAQPSQEEWESMILKRVDFKKDAMQRGMNKHVTGKLLSRVMSAYTDGKPWSLDLVGAVLRQGSFVKKMDDLEWTQGSFIDVSGEVALEYAVTRYHANDQVKPLTLSSSFDKTRQAWEVRTSPLVSLPDNAEQSS</sequence>
<accession>A0AAW0CHL8</accession>
<organism evidence="1 2">
    <name type="scientific">Paramarasmius palmivorus</name>
    <dbReference type="NCBI Taxonomy" id="297713"/>
    <lineage>
        <taxon>Eukaryota</taxon>
        <taxon>Fungi</taxon>
        <taxon>Dikarya</taxon>
        <taxon>Basidiomycota</taxon>
        <taxon>Agaricomycotina</taxon>
        <taxon>Agaricomycetes</taxon>
        <taxon>Agaricomycetidae</taxon>
        <taxon>Agaricales</taxon>
        <taxon>Marasmiineae</taxon>
        <taxon>Marasmiaceae</taxon>
        <taxon>Paramarasmius</taxon>
    </lineage>
</organism>
<evidence type="ECO:0000313" key="1">
    <source>
        <dbReference type="EMBL" id="KAK7037403.1"/>
    </source>
</evidence>
<reference evidence="1 2" key="1">
    <citation type="submission" date="2024-01" db="EMBL/GenBank/DDBJ databases">
        <title>A draft genome for a cacao thread blight-causing isolate of Paramarasmius palmivorus.</title>
        <authorList>
            <person name="Baruah I.K."/>
            <person name="Bukari Y."/>
            <person name="Amoako-Attah I."/>
            <person name="Meinhardt L.W."/>
            <person name="Bailey B.A."/>
            <person name="Cohen S.P."/>
        </authorList>
    </citation>
    <scope>NUCLEOTIDE SEQUENCE [LARGE SCALE GENOMIC DNA]</scope>
    <source>
        <strain evidence="1 2">GH-12</strain>
    </source>
</reference>
<dbReference type="InterPro" id="IPR009836">
    <property type="entry name" value="GRDP-like"/>
</dbReference>
<protein>
    <submittedName>
        <fullName evidence="1">Uncharacterized protein</fullName>
    </submittedName>
</protein>
<dbReference type="Proteomes" id="UP001383192">
    <property type="component" value="Unassembled WGS sequence"/>
</dbReference>
<name>A0AAW0CHL8_9AGAR</name>
<keyword evidence="2" id="KW-1185">Reference proteome</keyword>
<dbReference type="PANTHER" id="PTHR34365:SF7">
    <property type="entry name" value="GLYCINE-RICH DOMAIN-CONTAINING PROTEIN 1"/>
    <property type="match status" value="1"/>
</dbReference>
<dbReference type="EMBL" id="JAYKXP010000047">
    <property type="protein sequence ID" value="KAK7037403.1"/>
    <property type="molecule type" value="Genomic_DNA"/>
</dbReference>
<proteinExistence type="predicted"/>
<comment type="caution">
    <text evidence="1">The sequence shown here is derived from an EMBL/GenBank/DDBJ whole genome shotgun (WGS) entry which is preliminary data.</text>
</comment>
<dbReference type="AlphaFoldDB" id="A0AAW0CHL8"/>
<dbReference type="PANTHER" id="PTHR34365">
    <property type="entry name" value="ENOLASE (DUF1399)"/>
    <property type="match status" value="1"/>
</dbReference>
<gene>
    <name evidence="1" type="ORF">VNI00_011153</name>
</gene>